<proteinExistence type="predicted"/>
<organism evidence="2 3">
    <name type="scientific">Aureobasidium namibiae CBS 147.97</name>
    <dbReference type="NCBI Taxonomy" id="1043004"/>
    <lineage>
        <taxon>Eukaryota</taxon>
        <taxon>Fungi</taxon>
        <taxon>Dikarya</taxon>
        <taxon>Ascomycota</taxon>
        <taxon>Pezizomycotina</taxon>
        <taxon>Dothideomycetes</taxon>
        <taxon>Dothideomycetidae</taxon>
        <taxon>Dothideales</taxon>
        <taxon>Saccotheciaceae</taxon>
        <taxon>Aureobasidium</taxon>
    </lineage>
</organism>
<dbReference type="GeneID" id="25417465"/>
<protein>
    <submittedName>
        <fullName evidence="2">Uncharacterized protein</fullName>
    </submittedName>
</protein>
<name>A0A074WEK0_9PEZI</name>
<dbReference type="EMBL" id="KL584719">
    <property type="protein sequence ID" value="KEQ69974.1"/>
    <property type="molecule type" value="Genomic_DNA"/>
</dbReference>
<sequence>MGHRHSRPKVPHKDVPTAVTVRSDTRRIHIGRTQRDTSIQPHRRSTREPRLLSELPSEYARCADVGRDASPIEPQTKSELVPPPVDPPQYKLDSLGPLESFNGSIRDSGSSERGEETLTTPQVQIQGPPSARRPGIANFVEQSHALITPRETIEDDPTTPQLQSQDASSAQGPEIADFFKQFHAPLTPSHVLVSSAGSSTAARSNDAPPVPTLR</sequence>
<keyword evidence="3" id="KW-1185">Reference proteome</keyword>
<evidence type="ECO:0000256" key="1">
    <source>
        <dbReference type="SAM" id="MobiDB-lite"/>
    </source>
</evidence>
<dbReference type="RefSeq" id="XP_013424208.1">
    <property type="nucleotide sequence ID" value="XM_013568754.1"/>
</dbReference>
<accession>A0A074WEK0</accession>
<feature type="compositionally biased region" description="Basic residues" evidence="1">
    <location>
        <begin position="1"/>
        <end position="10"/>
    </location>
</feature>
<feature type="region of interest" description="Disordered" evidence="1">
    <location>
        <begin position="195"/>
        <end position="214"/>
    </location>
</feature>
<feature type="compositionally biased region" description="Polar residues" evidence="1">
    <location>
        <begin position="117"/>
        <end position="127"/>
    </location>
</feature>
<feature type="compositionally biased region" description="Polar residues" evidence="1">
    <location>
        <begin position="158"/>
        <end position="171"/>
    </location>
</feature>
<dbReference type="Proteomes" id="UP000027730">
    <property type="component" value="Unassembled WGS sequence"/>
</dbReference>
<dbReference type="AlphaFoldDB" id="A0A074WEK0"/>
<feature type="region of interest" description="Disordered" evidence="1">
    <location>
        <begin position="1"/>
        <end position="174"/>
    </location>
</feature>
<evidence type="ECO:0000313" key="3">
    <source>
        <dbReference type="Proteomes" id="UP000027730"/>
    </source>
</evidence>
<reference evidence="2 3" key="1">
    <citation type="journal article" date="2014" name="BMC Genomics">
        <title>Genome sequencing of four Aureobasidium pullulans varieties: biotechnological potential, stress tolerance, and description of new species.</title>
        <authorList>
            <person name="Gostin Ar C."/>
            <person name="Ohm R.A."/>
            <person name="Kogej T."/>
            <person name="Sonjak S."/>
            <person name="Turk M."/>
            <person name="Zajc J."/>
            <person name="Zalar P."/>
            <person name="Grube M."/>
            <person name="Sun H."/>
            <person name="Han J."/>
            <person name="Sharma A."/>
            <person name="Chiniquy J."/>
            <person name="Ngan C.Y."/>
            <person name="Lipzen A."/>
            <person name="Barry K."/>
            <person name="Grigoriev I.V."/>
            <person name="Gunde-Cimerman N."/>
        </authorList>
    </citation>
    <scope>NUCLEOTIDE SEQUENCE [LARGE SCALE GENOMIC DNA]</scope>
    <source>
        <strain evidence="2 3">CBS 147.97</strain>
    </source>
</reference>
<evidence type="ECO:0000313" key="2">
    <source>
        <dbReference type="EMBL" id="KEQ69974.1"/>
    </source>
</evidence>
<gene>
    <name evidence="2" type="ORF">M436DRAFT_85020</name>
</gene>
<dbReference type="HOGENOM" id="CLU_1288667_0_0_1"/>